<feature type="coiled-coil region" evidence="10">
    <location>
        <begin position="375"/>
        <end position="425"/>
    </location>
</feature>
<evidence type="ECO:0000313" key="12">
    <source>
        <dbReference type="EnsemblProtists" id="PYU1_T008871"/>
    </source>
</evidence>
<dbReference type="InParanoid" id="K3WV74"/>
<keyword evidence="8" id="KW-0030">Aminoacyl-tRNA synthetase</keyword>
<comment type="catalytic activity">
    <reaction evidence="9">
        <text>tRNA(His) + L-histidine + ATP = L-histidyl-tRNA(His) + AMP + diphosphate + H(+)</text>
        <dbReference type="Rhea" id="RHEA:17313"/>
        <dbReference type="Rhea" id="RHEA-COMP:9665"/>
        <dbReference type="Rhea" id="RHEA-COMP:9689"/>
        <dbReference type="ChEBI" id="CHEBI:15378"/>
        <dbReference type="ChEBI" id="CHEBI:30616"/>
        <dbReference type="ChEBI" id="CHEBI:33019"/>
        <dbReference type="ChEBI" id="CHEBI:57595"/>
        <dbReference type="ChEBI" id="CHEBI:78442"/>
        <dbReference type="ChEBI" id="CHEBI:78527"/>
        <dbReference type="ChEBI" id="CHEBI:456215"/>
        <dbReference type="EC" id="6.1.1.21"/>
    </reaction>
</comment>
<dbReference type="Gene3D" id="1.20.200.10">
    <property type="entry name" value="Fumarase/aspartase (Central domain)"/>
    <property type="match status" value="1"/>
</dbReference>
<dbReference type="Gene3D" id="3.40.50.800">
    <property type="entry name" value="Anticodon-binding domain"/>
    <property type="match status" value="1"/>
</dbReference>
<dbReference type="InterPro" id="IPR006195">
    <property type="entry name" value="aa-tRNA-synth_II"/>
</dbReference>
<keyword evidence="6" id="KW-0067">ATP-binding</keyword>
<keyword evidence="10" id="KW-0175">Coiled coil</keyword>
<dbReference type="eggNOG" id="KOG1936">
    <property type="taxonomic scope" value="Eukaryota"/>
</dbReference>
<dbReference type="PROSITE" id="PS50862">
    <property type="entry name" value="AA_TRNA_LIGASE_II"/>
    <property type="match status" value="1"/>
</dbReference>
<evidence type="ECO:0000256" key="7">
    <source>
        <dbReference type="ARBA" id="ARBA00022917"/>
    </source>
</evidence>
<keyword evidence="5" id="KW-0547">Nucleotide-binding</keyword>
<dbReference type="Proteomes" id="UP000019132">
    <property type="component" value="Unassembled WGS sequence"/>
</dbReference>
<keyword evidence="7" id="KW-0648">Protein biosynthesis</keyword>
<evidence type="ECO:0000256" key="1">
    <source>
        <dbReference type="ARBA" id="ARBA00008226"/>
    </source>
</evidence>
<evidence type="ECO:0000256" key="3">
    <source>
        <dbReference type="ARBA" id="ARBA00015302"/>
    </source>
</evidence>
<evidence type="ECO:0000256" key="2">
    <source>
        <dbReference type="ARBA" id="ARBA00012815"/>
    </source>
</evidence>
<dbReference type="EMBL" id="GL376558">
    <property type="status" value="NOT_ANNOTATED_CDS"/>
    <property type="molecule type" value="Genomic_DNA"/>
</dbReference>
<evidence type="ECO:0000256" key="4">
    <source>
        <dbReference type="ARBA" id="ARBA00022598"/>
    </source>
</evidence>
<dbReference type="GO" id="GO:0006427">
    <property type="term" value="P:histidyl-tRNA aminoacylation"/>
    <property type="evidence" value="ECO:0007669"/>
    <property type="project" value="InterPro"/>
</dbReference>
<dbReference type="GO" id="GO:0004821">
    <property type="term" value="F:histidine-tRNA ligase activity"/>
    <property type="evidence" value="ECO:0007669"/>
    <property type="project" value="UniProtKB-EC"/>
</dbReference>
<dbReference type="Gene3D" id="3.30.930.10">
    <property type="entry name" value="Bira Bifunctional Protein, Domain 2"/>
    <property type="match status" value="1"/>
</dbReference>
<accession>K3WV74</accession>
<dbReference type="InterPro" id="IPR041715">
    <property type="entry name" value="HisRS-like_core"/>
</dbReference>
<protein>
    <recommendedName>
        <fullName evidence="3">Histidine--tRNA ligase, cytoplasmic</fullName>
        <ecNumber evidence="2">6.1.1.21</ecNumber>
    </recommendedName>
</protein>
<dbReference type="NCBIfam" id="TIGR00442">
    <property type="entry name" value="hisS"/>
    <property type="match status" value="1"/>
</dbReference>
<evidence type="ECO:0000256" key="10">
    <source>
        <dbReference type="SAM" id="Coils"/>
    </source>
</evidence>
<dbReference type="InterPro" id="IPR033656">
    <property type="entry name" value="HisRS_anticodon"/>
</dbReference>
<dbReference type="InterPro" id="IPR045864">
    <property type="entry name" value="aa-tRNA-synth_II/BPL/LPL"/>
</dbReference>
<dbReference type="InterPro" id="IPR001106">
    <property type="entry name" value="Aromatic_Lyase"/>
</dbReference>
<dbReference type="STRING" id="431595.K3WV74"/>
<dbReference type="SUPFAM" id="SSF55681">
    <property type="entry name" value="Class II aaRS and biotin synthetases"/>
    <property type="match status" value="1"/>
</dbReference>
<dbReference type="Pfam" id="PF03129">
    <property type="entry name" value="HGTP_anticodon"/>
    <property type="match status" value="1"/>
</dbReference>
<dbReference type="InterPro" id="IPR015807">
    <property type="entry name" value="His-tRNA-ligase"/>
</dbReference>
<dbReference type="FunFam" id="3.40.50.800:FF:000012">
    <property type="entry name" value="Histidine--tRNA ligase, cytoplasmic"/>
    <property type="match status" value="1"/>
</dbReference>
<sequence length="943" mass="101965">MSSASRVTIGSGKLSIADVSTVAVLHTKVYVDAAQPEFVHQMSAVGEARAEAATAAINAQIDDVLAKVNEGSEAHSVAVSRAILVVQLHKLLRLRATPAVIESAEFVANMLNADVTPHFAAGPVDTTALSLLGFLQGKGVARRAGAAVAVDAALKDAGISLPASLSIAEKEGFLEGPTVLLAVNVLAVAGARGLLPLADAVAALTCETIRANSAPFEAEYVDASRPHRGIVTSATNLRLMLENSKFVNSRQEFEIDPECVRYVPQYHGPVRDAVLAAYKTVELELNSAIADGSMSKKIGALHPQVLKTALGSTLDGLQVLLKGTNERRQAIDASLVPLTIGSTCAIDHVHTVAASLAQELELSLKFFESEDELIKARLAEKNAKAQEAAAKAAAAAAKEDEKLAAMSEAQRAKILEKRKKKLEKSKEKDGAKKGGKEEIKIGAGSAAFRQFVTAQFSVPLASILNPFDLRPTGAASFVEDLLVRIGSGGSRRKPKIAKGAQDFLPHQMQLREKIFNKIRMVFKRHAGVEIETPVFELKETLTGKYGEDSKLIYDLADQGGELLALRYDLTVPFARFMALHNPGNIKRYHIARVYRRDNPQMARGRFREFYQCDFDIAGSYAPMLPDAEVLSIGIEVLQQFPELGPVKVKLSHRLLLDAILAICGVPADKFRTTCSAIDKLDKEPWANVRREMVDDKGIPEDVADRIQQFVCKVGSPRELHAELTRENLFGDNADAKKAMGELQLLFEYLDAMGVLEHISFDLSLARGLDYYTGLIYEFVLTSPEHNVGSIAAGGRYDNLVGMFSATGQQIPCVGVSMGIERIFGILQAHAEKTSKASTPPSQVLVASTGGSLLLPKLAICKELWRANISAEVMQVDNPKFTKQLHYALESGIPYMVVVGEDELASGQVKIKEIAAKDEVAVPRADMVAELLRRNCPTTNTLNI</sequence>
<dbReference type="VEuPathDB" id="FungiDB:PYU1_G008853"/>
<dbReference type="HOGENOM" id="CLU_006858_1_1_1"/>
<reference evidence="13" key="2">
    <citation type="submission" date="2010-04" db="EMBL/GenBank/DDBJ databases">
        <authorList>
            <person name="Buell R."/>
            <person name="Hamilton J."/>
            <person name="Hostetler J."/>
        </authorList>
    </citation>
    <scope>NUCLEOTIDE SEQUENCE [LARGE SCALE GENOMIC DNA]</scope>
    <source>
        <strain evidence="13">DAOM:BR144</strain>
    </source>
</reference>
<evidence type="ECO:0000256" key="6">
    <source>
        <dbReference type="ARBA" id="ARBA00022840"/>
    </source>
</evidence>
<dbReference type="AlphaFoldDB" id="K3WV74"/>
<evidence type="ECO:0000256" key="9">
    <source>
        <dbReference type="ARBA" id="ARBA00047639"/>
    </source>
</evidence>
<reference evidence="13" key="1">
    <citation type="journal article" date="2010" name="Genome Biol.">
        <title>Genome sequence of the necrotrophic plant pathogen Pythium ultimum reveals original pathogenicity mechanisms and effector repertoire.</title>
        <authorList>
            <person name="Levesque C.A."/>
            <person name="Brouwer H."/>
            <person name="Cano L."/>
            <person name="Hamilton J.P."/>
            <person name="Holt C."/>
            <person name="Huitema E."/>
            <person name="Raffaele S."/>
            <person name="Robideau G.P."/>
            <person name="Thines M."/>
            <person name="Win J."/>
            <person name="Zerillo M.M."/>
            <person name="Beakes G.W."/>
            <person name="Boore J.L."/>
            <person name="Busam D."/>
            <person name="Dumas B."/>
            <person name="Ferriera S."/>
            <person name="Fuerstenberg S.I."/>
            <person name="Gachon C.M."/>
            <person name="Gaulin E."/>
            <person name="Govers F."/>
            <person name="Grenville-Briggs L."/>
            <person name="Horner N."/>
            <person name="Hostetler J."/>
            <person name="Jiang R.H."/>
            <person name="Johnson J."/>
            <person name="Krajaejun T."/>
            <person name="Lin H."/>
            <person name="Meijer H.J."/>
            <person name="Moore B."/>
            <person name="Morris P."/>
            <person name="Phuntmart V."/>
            <person name="Puiu D."/>
            <person name="Shetty J."/>
            <person name="Stajich J.E."/>
            <person name="Tripathy S."/>
            <person name="Wawra S."/>
            <person name="van West P."/>
            <person name="Whitty B.R."/>
            <person name="Coutinho P.M."/>
            <person name="Henrissat B."/>
            <person name="Martin F."/>
            <person name="Thomas P.D."/>
            <person name="Tyler B.M."/>
            <person name="De Vries R.P."/>
            <person name="Kamoun S."/>
            <person name="Yandell M."/>
            <person name="Tisserat N."/>
            <person name="Buell C.R."/>
        </authorList>
    </citation>
    <scope>NUCLEOTIDE SEQUENCE</scope>
    <source>
        <strain evidence="13">DAOM:BR144</strain>
    </source>
</reference>
<keyword evidence="13" id="KW-1185">Reference proteome</keyword>
<dbReference type="SUPFAM" id="SSF48557">
    <property type="entry name" value="L-aspartase-like"/>
    <property type="match status" value="1"/>
</dbReference>
<dbReference type="EnsemblProtists" id="PYU1_T008871">
    <property type="protein sequence ID" value="PYU1_T008871"/>
    <property type="gene ID" value="PYU1_G008853"/>
</dbReference>
<dbReference type="eggNOG" id="KOG0222">
    <property type="taxonomic scope" value="Eukaryota"/>
</dbReference>
<dbReference type="EC" id="6.1.1.21" evidence="2"/>
<reference evidence="12" key="3">
    <citation type="submission" date="2015-02" db="UniProtKB">
        <authorList>
            <consortium name="EnsemblProtists"/>
        </authorList>
    </citation>
    <scope>IDENTIFICATION</scope>
    <source>
        <strain evidence="12">DAOM BR144</strain>
    </source>
</reference>
<dbReference type="GO" id="GO:0003723">
    <property type="term" value="F:RNA binding"/>
    <property type="evidence" value="ECO:0007669"/>
    <property type="project" value="TreeGrafter"/>
</dbReference>
<dbReference type="OMA" id="FMALHNP"/>
<comment type="similarity">
    <text evidence="1">Belongs to the class-II aminoacyl-tRNA synthetase family.</text>
</comment>
<evidence type="ECO:0000313" key="13">
    <source>
        <dbReference type="Proteomes" id="UP000019132"/>
    </source>
</evidence>
<dbReference type="InterPro" id="IPR004154">
    <property type="entry name" value="Anticodon-bd"/>
</dbReference>
<keyword evidence="4" id="KW-0436">Ligase</keyword>
<feature type="domain" description="Aminoacyl-transfer RNA synthetases class-II family profile" evidence="11">
    <location>
        <begin position="492"/>
        <end position="839"/>
    </location>
</feature>
<dbReference type="CDD" id="cd00773">
    <property type="entry name" value="HisRS-like_core"/>
    <property type="match status" value="1"/>
</dbReference>
<dbReference type="SUPFAM" id="SSF52954">
    <property type="entry name" value="Class II aaRS ABD-related"/>
    <property type="match status" value="1"/>
</dbReference>
<dbReference type="HAMAP" id="MF_00127">
    <property type="entry name" value="His_tRNA_synth"/>
    <property type="match status" value="1"/>
</dbReference>
<dbReference type="InterPro" id="IPR036621">
    <property type="entry name" value="Anticodon-bd_dom_sf"/>
</dbReference>
<dbReference type="FunFam" id="3.30.930.10:FF:000061">
    <property type="entry name" value="Histidine--tRNA ligase, cytoplasmic"/>
    <property type="match status" value="1"/>
</dbReference>
<evidence type="ECO:0000256" key="8">
    <source>
        <dbReference type="ARBA" id="ARBA00023146"/>
    </source>
</evidence>
<dbReference type="CDD" id="cd00859">
    <property type="entry name" value="HisRS_anticodon"/>
    <property type="match status" value="1"/>
</dbReference>
<name>K3WV74_GLOUD</name>
<evidence type="ECO:0000256" key="5">
    <source>
        <dbReference type="ARBA" id="ARBA00022741"/>
    </source>
</evidence>
<organism evidence="12 13">
    <name type="scientific">Globisporangium ultimum (strain ATCC 200006 / CBS 805.95 / DAOM BR144)</name>
    <name type="common">Pythium ultimum</name>
    <dbReference type="NCBI Taxonomy" id="431595"/>
    <lineage>
        <taxon>Eukaryota</taxon>
        <taxon>Sar</taxon>
        <taxon>Stramenopiles</taxon>
        <taxon>Oomycota</taxon>
        <taxon>Peronosporomycetes</taxon>
        <taxon>Pythiales</taxon>
        <taxon>Pythiaceae</taxon>
        <taxon>Globisporangium</taxon>
    </lineage>
</organism>
<dbReference type="PANTHER" id="PTHR11476:SF7">
    <property type="entry name" value="HISTIDINE--TRNA LIGASE"/>
    <property type="match status" value="1"/>
</dbReference>
<dbReference type="GO" id="GO:0032543">
    <property type="term" value="P:mitochondrial translation"/>
    <property type="evidence" value="ECO:0007669"/>
    <property type="project" value="TreeGrafter"/>
</dbReference>
<proteinExistence type="inferred from homology"/>
<dbReference type="InterPro" id="IPR008948">
    <property type="entry name" value="L-Aspartase-like"/>
</dbReference>
<evidence type="ECO:0000259" key="11">
    <source>
        <dbReference type="PROSITE" id="PS50862"/>
    </source>
</evidence>
<dbReference type="GO" id="GO:0005739">
    <property type="term" value="C:mitochondrion"/>
    <property type="evidence" value="ECO:0007669"/>
    <property type="project" value="TreeGrafter"/>
</dbReference>
<dbReference type="GO" id="GO:0005524">
    <property type="term" value="F:ATP binding"/>
    <property type="evidence" value="ECO:0007669"/>
    <property type="project" value="UniProtKB-KW"/>
</dbReference>
<dbReference type="Pfam" id="PF00221">
    <property type="entry name" value="Lyase_aromatic"/>
    <property type="match status" value="1"/>
</dbReference>
<dbReference type="GO" id="GO:0005829">
    <property type="term" value="C:cytosol"/>
    <property type="evidence" value="ECO:0007669"/>
    <property type="project" value="TreeGrafter"/>
</dbReference>
<dbReference type="PANTHER" id="PTHR11476">
    <property type="entry name" value="HISTIDYL-TRNA SYNTHETASE"/>
    <property type="match status" value="1"/>
</dbReference>
<dbReference type="Pfam" id="PF13393">
    <property type="entry name" value="tRNA-synt_His"/>
    <property type="match status" value="1"/>
</dbReference>